<keyword evidence="1" id="KW-0472">Membrane</keyword>
<dbReference type="PANTHER" id="PTHR34216:SF3">
    <property type="entry name" value="POLY-BETA-1,6-N-ACETYL-D-GLUCOSAMINE N-DEACETYLASE"/>
    <property type="match status" value="1"/>
</dbReference>
<evidence type="ECO:0008006" key="4">
    <source>
        <dbReference type="Google" id="ProtNLM"/>
    </source>
</evidence>
<keyword evidence="1" id="KW-1133">Transmembrane helix</keyword>
<dbReference type="Proteomes" id="UP000293296">
    <property type="component" value="Chromosome"/>
</dbReference>
<gene>
    <name evidence="2" type="ORF">C3Y92_16265</name>
</gene>
<dbReference type="AlphaFoldDB" id="A0A4P6HNA0"/>
<dbReference type="InterPro" id="IPR011330">
    <property type="entry name" value="Glyco_hydro/deAcase_b/a-brl"/>
</dbReference>
<dbReference type="PANTHER" id="PTHR34216">
    <property type="match status" value="1"/>
</dbReference>
<accession>A0A4P6HNA0</accession>
<name>A0A4P6HNA0_9BACT</name>
<dbReference type="RefSeq" id="WP_129354404.1">
    <property type="nucleotide sequence ID" value="NZ_CP026538.1"/>
</dbReference>
<dbReference type="EMBL" id="CP026538">
    <property type="protein sequence ID" value="QAZ68701.1"/>
    <property type="molecule type" value="Genomic_DNA"/>
</dbReference>
<keyword evidence="1" id="KW-0812">Transmembrane</keyword>
<dbReference type="Gene3D" id="2.60.120.560">
    <property type="entry name" value="Exo-inulinase, domain 1"/>
    <property type="match status" value="1"/>
</dbReference>
<evidence type="ECO:0000256" key="1">
    <source>
        <dbReference type="SAM" id="Phobius"/>
    </source>
</evidence>
<evidence type="ECO:0000313" key="3">
    <source>
        <dbReference type="Proteomes" id="UP000293296"/>
    </source>
</evidence>
<dbReference type="SUPFAM" id="SSF88713">
    <property type="entry name" value="Glycoside hydrolase/deacetylase"/>
    <property type="match status" value="1"/>
</dbReference>
<reference evidence="2 3" key="1">
    <citation type="submission" date="2018-02" db="EMBL/GenBank/DDBJ databases">
        <title>Genome sequence of Desulfovibrio carbinolicus DSM 3852.</title>
        <authorList>
            <person name="Wilbanks E."/>
            <person name="Skennerton C.T."/>
            <person name="Orphan V.J."/>
        </authorList>
    </citation>
    <scope>NUCLEOTIDE SEQUENCE [LARGE SCALE GENOMIC DNA]</scope>
    <source>
        <strain evidence="2 3">DSM 3852</strain>
    </source>
</reference>
<dbReference type="Gene3D" id="3.20.20.370">
    <property type="entry name" value="Glycoside hydrolase/deacetylase"/>
    <property type="match status" value="1"/>
</dbReference>
<proteinExistence type="predicted"/>
<organism evidence="2 3">
    <name type="scientific">Solidesulfovibrio carbinolicus</name>
    <dbReference type="NCBI Taxonomy" id="296842"/>
    <lineage>
        <taxon>Bacteria</taxon>
        <taxon>Pseudomonadati</taxon>
        <taxon>Thermodesulfobacteriota</taxon>
        <taxon>Desulfovibrionia</taxon>
        <taxon>Desulfovibrionales</taxon>
        <taxon>Desulfovibrionaceae</taxon>
        <taxon>Solidesulfovibrio</taxon>
    </lineage>
</organism>
<dbReference type="KEGG" id="dcb:C3Y92_16265"/>
<keyword evidence="3" id="KW-1185">Reference proteome</keyword>
<dbReference type="OrthoDB" id="5437800at2"/>
<dbReference type="GO" id="GO:0005975">
    <property type="term" value="P:carbohydrate metabolic process"/>
    <property type="evidence" value="ECO:0007669"/>
    <property type="project" value="InterPro"/>
</dbReference>
<feature type="transmembrane region" description="Helical" evidence="1">
    <location>
        <begin position="7"/>
        <end position="26"/>
    </location>
</feature>
<dbReference type="InterPro" id="IPR051398">
    <property type="entry name" value="Polysacch_Deacetylase"/>
</dbReference>
<evidence type="ECO:0000313" key="2">
    <source>
        <dbReference type="EMBL" id="QAZ68701.1"/>
    </source>
</evidence>
<sequence>MRKCFRYLFQYAILIVFGYFIYQTAFRREDPPVHDRAAWTQRDGFVALSYGGITIDERVHSLVTKERLREQLAALAKAGYETVTTADLVDFYTKNKPLPEKALYLMFEGGRKDSVLFSQPVLTGVGFNAALYLYGDHLTGWNRFFVRQNELRKIADNPFWDVGAMGFHSELINQTPSGGYAYYLTERLAAAPGRPEESLEAFGVRVAEDFTLARTSIETLGKVTPQGYVFMPANTLGGSLPEALARPNAEALAANFPLAFTRIGETYNSRDVDPRRLTRLQVGPDWSAERLLLEIESRQPRSRYMDFTQTVRQGLWQTTLGELTALGDTLALTPPAGKDGFARLRGTEGFENFTVQLKAMPPEGDGAALVYLRYRDFESFLRIRVTAQRVTVQEKTGPSLNTIFQYALPLDHAGSVALDACVKGNRLLLSVDGKAVANYPIPLTAETRRGSLALGASDEGDAAPQAAGFSEMRLATFPPRWISAPNIADVPLGDARTLTAVVLPTDSLEADPLRDAAALITAAAGGVEVHLDLSGQDPAVVEEALARVADAPAGLVFSKLLRGFVLTLGKPEDLGRLIQAATKLKAKGYSVALRVEAAAVPRLLEADLGLAPDWLLFDMPPPADDTATTALENRFDRSRMLYRAASQAGSATVSYEVKG</sequence>
<protein>
    <recommendedName>
        <fullName evidence="4">Polysaccharide deacetylase</fullName>
    </recommendedName>
</protein>